<organism evidence="3 4">
    <name type="scientific">Actinoplanes lobatus</name>
    <dbReference type="NCBI Taxonomy" id="113568"/>
    <lineage>
        <taxon>Bacteria</taxon>
        <taxon>Bacillati</taxon>
        <taxon>Actinomycetota</taxon>
        <taxon>Actinomycetes</taxon>
        <taxon>Micromonosporales</taxon>
        <taxon>Micromonosporaceae</taxon>
        <taxon>Actinoplanes</taxon>
    </lineage>
</organism>
<gene>
    <name evidence="2" type="ORF">Alo02nite_56520</name>
    <name evidence="3" type="ORF">BJ964_003309</name>
</gene>
<protein>
    <recommendedName>
        <fullName evidence="1">Transposase IS30-like HTH domain-containing protein</fullName>
    </recommendedName>
</protein>
<name>A0A7W7MGB9_9ACTN</name>
<reference evidence="3 4" key="1">
    <citation type="submission" date="2020-08" db="EMBL/GenBank/DDBJ databases">
        <title>Sequencing the genomes of 1000 actinobacteria strains.</title>
        <authorList>
            <person name="Klenk H.-P."/>
        </authorList>
    </citation>
    <scope>NUCLEOTIDE SEQUENCE [LARGE SCALE GENOMIC DNA]</scope>
    <source>
        <strain evidence="3 4">DSM 43150</strain>
    </source>
</reference>
<evidence type="ECO:0000313" key="5">
    <source>
        <dbReference type="Proteomes" id="UP000631312"/>
    </source>
</evidence>
<feature type="domain" description="Transposase IS30-like HTH" evidence="1">
    <location>
        <begin position="5"/>
        <end position="44"/>
    </location>
</feature>
<dbReference type="EMBL" id="JACHNC010000001">
    <property type="protein sequence ID" value="MBB4749148.1"/>
    <property type="molecule type" value="Genomic_DNA"/>
</dbReference>
<dbReference type="Proteomes" id="UP000590511">
    <property type="component" value="Unassembled WGS sequence"/>
</dbReference>
<comment type="caution">
    <text evidence="3">The sequence shown here is derived from an EMBL/GenBank/DDBJ whole genome shotgun (WGS) entry which is preliminary data.</text>
</comment>
<dbReference type="Proteomes" id="UP000631312">
    <property type="component" value="Unassembled WGS sequence"/>
</dbReference>
<proteinExistence type="predicted"/>
<evidence type="ECO:0000313" key="4">
    <source>
        <dbReference type="Proteomes" id="UP000590511"/>
    </source>
</evidence>
<reference evidence="2 5" key="2">
    <citation type="submission" date="2021-01" db="EMBL/GenBank/DDBJ databases">
        <title>Whole genome shotgun sequence of Actinoplanes lobatus NBRC 12513.</title>
        <authorList>
            <person name="Komaki H."/>
            <person name="Tamura T."/>
        </authorList>
    </citation>
    <scope>NUCLEOTIDE SEQUENCE [LARGE SCALE GENOMIC DNA]</scope>
    <source>
        <strain evidence="2 5">NBRC 12513</strain>
    </source>
</reference>
<evidence type="ECO:0000313" key="2">
    <source>
        <dbReference type="EMBL" id="GIE42754.1"/>
    </source>
</evidence>
<dbReference type="InterPro" id="IPR025246">
    <property type="entry name" value="IS30-like_HTH"/>
</dbReference>
<evidence type="ECO:0000259" key="1">
    <source>
        <dbReference type="Pfam" id="PF13936"/>
    </source>
</evidence>
<accession>A0A7W7MGB9</accession>
<sequence length="167" mass="18602">MAGGRYKPITQQERDRIFALHSDGLSCAAIAREIGRGKTSVARHAALMGLSFDRFLVAEATEARIVDAKARRVALMHRLLDEAERLLDRANKPYKVWRLSNEGDLLTGMLDLPDARDQRDLVQAAATAIDKSLRLEDHDRDTGNADDKSMLTDLREGLSKLFAGRDT</sequence>
<dbReference type="Pfam" id="PF13936">
    <property type="entry name" value="HTH_38"/>
    <property type="match status" value="1"/>
</dbReference>
<dbReference type="RefSeq" id="WP_188121515.1">
    <property type="nucleotide sequence ID" value="NZ_BOMP01000098.1"/>
</dbReference>
<dbReference type="AlphaFoldDB" id="A0A7W7MGB9"/>
<dbReference type="EMBL" id="BOMP01000098">
    <property type="protein sequence ID" value="GIE42754.1"/>
    <property type="molecule type" value="Genomic_DNA"/>
</dbReference>
<dbReference type="Gene3D" id="1.10.10.60">
    <property type="entry name" value="Homeodomain-like"/>
    <property type="match status" value="1"/>
</dbReference>
<evidence type="ECO:0000313" key="3">
    <source>
        <dbReference type="EMBL" id="MBB4749148.1"/>
    </source>
</evidence>
<keyword evidence="5" id="KW-1185">Reference proteome</keyword>